<keyword evidence="8" id="KW-1185">Reference proteome</keyword>
<keyword evidence="3" id="KW-0285">Flavoprotein</keyword>
<evidence type="ECO:0000256" key="5">
    <source>
        <dbReference type="ARBA" id="ARBA00022982"/>
    </source>
</evidence>
<dbReference type="GO" id="GO:0010181">
    <property type="term" value="F:FMN binding"/>
    <property type="evidence" value="ECO:0007669"/>
    <property type="project" value="InterPro"/>
</dbReference>
<dbReference type="GO" id="GO:0005886">
    <property type="term" value="C:plasma membrane"/>
    <property type="evidence" value="ECO:0007669"/>
    <property type="project" value="InterPro"/>
</dbReference>
<sequence length="368" mass="38744">MNNIFRLIVTLTLIAAIAGGLLAVVNNITSPIIEEGARQRLVQALGTIIDADDFEEVEENGIKYFKAYKNSEHVGYVIRVQAKGYGSSPIVIIVGLTTDLVVTGVEVLSHSETPGLGDRAFTTDKLKEFVGQGLESGISFDVVSGATSSSLGLLAGVNEAVTTLGKLLGLIAEIDFAIVPDGTYKGVGRGFGGNIEVEVTIKGGKLVDIKVLSHNETPGISDPAFDRIPKAIIEQQNLEVDAVSGATATSNGIKGAIRDALAQFFGGDQEQEDPVVLSEVSNGRYVGVGQGLFGEVKVTVLVKDGRIVDVTIEAKEDTPEYVTLAVEKMTERLLEATDLKDVDVKTGATKTAEGILEGVKNALTSGLQ</sequence>
<dbReference type="AlphaFoldDB" id="A0A1M6NKW9"/>
<name>A0A1M6NKW9_9FIRM</name>
<dbReference type="EMBL" id="FRAI01000010">
    <property type="protein sequence ID" value="SHJ96408.1"/>
    <property type="molecule type" value="Genomic_DNA"/>
</dbReference>
<keyword evidence="1" id="KW-0813">Transport</keyword>
<evidence type="ECO:0000313" key="8">
    <source>
        <dbReference type="Proteomes" id="UP000243547"/>
    </source>
</evidence>
<accession>A0A1M6NKW9</accession>
<feature type="domain" description="FMN-binding" evidence="6">
    <location>
        <begin position="190"/>
        <end position="264"/>
    </location>
</feature>
<dbReference type="GO" id="GO:0022900">
    <property type="term" value="P:electron transport chain"/>
    <property type="evidence" value="ECO:0007669"/>
    <property type="project" value="InterPro"/>
</dbReference>
<proteinExistence type="predicted"/>
<evidence type="ECO:0000256" key="3">
    <source>
        <dbReference type="ARBA" id="ARBA00022630"/>
    </source>
</evidence>
<dbReference type="OrthoDB" id="9806398at2"/>
<gene>
    <name evidence="7" type="ORF">SAMN02745227_01166</name>
</gene>
<dbReference type="PANTHER" id="PTHR36118:SF1">
    <property type="entry name" value="ION-TRANSLOCATING OXIDOREDUCTASE COMPLEX SUBUNIT G"/>
    <property type="match status" value="1"/>
</dbReference>
<evidence type="ECO:0000313" key="7">
    <source>
        <dbReference type="EMBL" id="SHJ96408.1"/>
    </source>
</evidence>
<dbReference type="SMART" id="SM00900">
    <property type="entry name" value="FMN_bind"/>
    <property type="match status" value="3"/>
</dbReference>
<evidence type="ECO:0000259" key="6">
    <source>
        <dbReference type="SMART" id="SM00900"/>
    </source>
</evidence>
<organism evidence="7 8">
    <name type="scientific">Anaerobranca californiensis DSM 14826</name>
    <dbReference type="NCBI Taxonomy" id="1120989"/>
    <lineage>
        <taxon>Bacteria</taxon>
        <taxon>Bacillati</taxon>
        <taxon>Bacillota</taxon>
        <taxon>Clostridia</taxon>
        <taxon>Eubacteriales</taxon>
        <taxon>Proteinivoracaceae</taxon>
        <taxon>Anaerobranca</taxon>
    </lineage>
</organism>
<protein>
    <submittedName>
        <fullName evidence="7">Electron transport complex, RnfABCDGE type, G subunit</fullName>
    </submittedName>
</protein>
<dbReference type="PANTHER" id="PTHR36118">
    <property type="entry name" value="ION-TRANSLOCATING OXIDOREDUCTASE COMPLEX SUBUNIT G"/>
    <property type="match status" value="1"/>
</dbReference>
<keyword evidence="2" id="KW-0597">Phosphoprotein</keyword>
<keyword evidence="5" id="KW-0249">Electron transport</keyword>
<dbReference type="Gene3D" id="3.90.1010.20">
    <property type="match status" value="2"/>
</dbReference>
<feature type="domain" description="FMN-binding" evidence="6">
    <location>
        <begin position="84"/>
        <end position="164"/>
    </location>
</feature>
<reference evidence="8" key="1">
    <citation type="submission" date="2016-11" db="EMBL/GenBank/DDBJ databases">
        <authorList>
            <person name="Varghese N."/>
            <person name="Submissions S."/>
        </authorList>
    </citation>
    <scope>NUCLEOTIDE SEQUENCE [LARGE SCALE GENOMIC DNA]</scope>
    <source>
        <strain evidence="8">DSM 14826</strain>
    </source>
</reference>
<dbReference type="RefSeq" id="WP_072907074.1">
    <property type="nucleotide sequence ID" value="NZ_FRAI01000010.1"/>
</dbReference>
<keyword evidence="4" id="KW-0288">FMN</keyword>
<dbReference type="InterPro" id="IPR010209">
    <property type="entry name" value="Ion_transpt_RnfG/RsxG"/>
</dbReference>
<dbReference type="Proteomes" id="UP000243547">
    <property type="component" value="Unassembled WGS sequence"/>
</dbReference>
<dbReference type="InterPro" id="IPR007329">
    <property type="entry name" value="FMN-bd"/>
</dbReference>
<dbReference type="GO" id="GO:0009055">
    <property type="term" value="F:electron transfer activity"/>
    <property type="evidence" value="ECO:0007669"/>
    <property type="project" value="InterPro"/>
</dbReference>
<feature type="domain" description="FMN-binding" evidence="6">
    <location>
        <begin position="291"/>
        <end position="366"/>
    </location>
</feature>
<evidence type="ECO:0000256" key="1">
    <source>
        <dbReference type="ARBA" id="ARBA00022448"/>
    </source>
</evidence>
<dbReference type="STRING" id="1120989.SAMN02745227_01166"/>
<evidence type="ECO:0000256" key="2">
    <source>
        <dbReference type="ARBA" id="ARBA00022553"/>
    </source>
</evidence>
<evidence type="ECO:0000256" key="4">
    <source>
        <dbReference type="ARBA" id="ARBA00022643"/>
    </source>
</evidence>
<dbReference type="Pfam" id="PF04205">
    <property type="entry name" value="FMN_bind"/>
    <property type="match status" value="3"/>
</dbReference>